<accession>A0A8H5LS54</accession>
<dbReference type="Pfam" id="PF05721">
    <property type="entry name" value="PhyH"/>
    <property type="match status" value="1"/>
</dbReference>
<gene>
    <name evidence="1" type="ORF">D9758_004470</name>
</gene>
<dbReference type="Proteomes" id="UP000559256">
    <property type="component" value="Unassembled WGS sequence"/>
</dbReference>
<keyword evidence="2" id="KW-1185">Reference proteome</keyword>
<dbReference type="InterPro" id="IPR008775">
    <property type="entry name" value="Phytyl_CoA_dOase-like"/>
</dbReference>
<dbReference type="EMBL" id="JAACJM010000017">
    <property type="protein sequence ID" value="KAF5368060.1"/>
    <property type="molecule type" value="Genomic_DNA"/>
</dbReference>
<sequence>MPHSFDDTPPVNGANGISKTSSGLAPIAEPAYYSASNANFEDFRRIVEGRKTSASDYPLASSIAQDLIPIYDCPSLRASGKLILVWTNPANLPLREEFIRALKSGPGVVVFRGAFASDDTEEKEFDKGTEVLKELIEGQRKQDTKKRDENYIVPNTNQNWAKRDPKSYSDYYKNDVIGLASGAWLGPWYQMTAQISQCVPGNKAQKMHRDYHLGVCDRFPHKRGDEVISPSAAPLFPAHMHASSHYMTLQGAIAHVDMPLESGPTMFLPYSQLYDLGYLSTSVEEYHDYFIANHIQTPLKKGDAVFFSPGIYHGAGQNNSGVKTNTPPVNRIANLLQVSSAFGRPSDNVDRRATTNYVYAYLLEQRAKFKETGGKEGYSDDELWNILCSTAEAYLFPTNYRFVHGHFQAPQIEVVWKALMEGKPAAELAKVLEQEENLSKMGVPPF</sequence>
<comment type="caution">
    <text evidence="1">The sequence shown here is derived from an EMBL/GenBank/DDBJ whole genome shotgun (WGS) entry which is preliminary data.</text>
</comment>
<dbReference type="Gene3D" id="2.60.120.620">
    <property type="entry name" value="q2cbj1_9rhob like domain"/>
    <property type="match status" value="1"/>
</dbReference>
<organism evidence="1 2">
    <name type="scientific">Tetrapyrgos nigripes</name>
    <dbReference type="NCBI Taxonomy" id="182062"/>
    <lineage>
        <taxon>Eukaryota</taxon>
        <taxon>Fungi</taxon>
        <taxon>Dikarya</taxon>
        <taxon>Basidiomycota</taxon>
        <taxon>Agaricomycotina</taxon>
        <taxon>Agaricomycetes</taxon>
        <taxon>Agaricomycetidae</taxon>
        <taxon>Agaricales</taxon>
        <taxon>Marasmiineae</taxon>
        <taxon>Marasmiaceae</taxon>
        <taxon>Tetrapyrgos</taxon>
    </lineage>
</organism>
<dbReference type="OrthoDB" id="187894at2759"/>
<dbReference type="AlphaFoldDB" id="A0A8H5LS54"/>
<proteinExistence type="predicted"/>
<protein>
    <submittedName>
        <fullName evidence="1">Uncharacterized protein</fullName>
    </submittedName>
</protein>
<dbReference type="SUPFAM" id="SSF51197">
    <property type="entry name" value="Clavaminate synthase-like"/>
    <property type="match status" value="1"/>
</dbReference>
<name>A0A8H5LS54_9AGAR</name>
<reference evidence="1 2" key="1">
    <citation type="journal article" date="2020" name="ISME J.">
        <title>Uncovering the hidden diversity of litter-decomposition mechanisms in mushroom-forming fungi.</title>
        <authorList>
            <person name="Floudas D."/>
            <person name="Bentzer J."/>
            <person name="Ahren D."/>
            <person name="Johansson T."/>
            <person name="Persson P."/>
            <person name="Tunlid A."/>
        </authorList>
    </citation>
    <scope>NUCLEOTIDE SEQUENCE [LARGE SCALE GENOMIC DNA]</scope>
    <source>
        <strain evidence="1 2">CBS 291.85</strain>
    </source>
</reference>
<evidence type="ECO:0000313" key="2">
    <source>
        <dbReference type="Proteomes" id="UP000559256"/>
    </source>
</evidence>
<evidence type="ECO:0000313" key="1">
    <source>
        <dbReference type="EMBL" id="KAF5368060.1"/>
    </source>
</evidence>